<protein>
    <recommendedName>
        <fullName evidence="4">Pilus assembly protein</fullName>
    </recommendedName>
</protein>
<proteinExistence type="predicted"/>
<sequence length="61" mass="6660">MMMLKKFRKFAAADAGAVTVDWVVLTALVVVLGIWALSLYTRGTLKAADEVDLYLSAITIQ</sequence>
<evidence type="ECO:0000256" key="1">
    <source>
        <dbReference type="SAM" id="Phobius"/>
    </source>
</evidence>
<reference evidence="3" key="1">
    <citation type="submission" date="2023-07" db="EMBL/GenBank/DDBJ databases">
        <title>Defluviimonas sediminis sp. nov., isolated from mangrove sediment.</title>
        <authorList>
            <person name="Liu L."/>
            <person name="Li J."/>
            <person name="Huang Y."/>
            <person name="Pan J."/>
            <person name="Li M."/>
        </authorList>
    </citation>
    <scope>NUCLEOTIDE SEQUENCE [LARGE SCALE GENOMIC DNA]</scope>
    <source>
        <strain evidence="3">FT324</strain>
    </source>
</reference>
<gene>
    <name evidence="2" type="ORF">N5I32_10150</name>
</gene>
<dbReference type="Proteomes" id="UP001205601">
    <property type="component" value="Unassembled WGS sequence"/>
</dbReference>
<comment type="caution">
    <text evidence="2">The sequence shown here is derived from an EMBL/GenBank/DDBJ whole genome shotgun (WGS) entry which is preliminary data.</text>
</comment>
<name>A0ABT2NLS8_9RHOB</name>
<keyword evidence="1" id="KW-0812">Transmembrane</keyword>
<organism evidence="2 3">
    <name type="scientific">Albidovulum sediminis</name>
    <dbReference type="NCBI Taxonomy" id="3066345"/>
    <lineage>
        <taxon>Bacteria</taxon>
        <taxon>Pseudomonadati</taxon>
        <taxon>Pseudomonadota</taxon>
        <taxon>Alphaproteobacteria</taxon>
        <taxon>Rhodobacterales</taxon>
        <taxon>Paracoccaceae</taxon>
        <taxon>Albidovulum</taxon>
    </lineage>
</organism>
<evidence type="ECO:0000313" key="2">
    <source>
        <dbReference type="EMBL" id="MCT8329875.1"/>
    </source>
</evidence>
<evidence type="ECO:0008006" key="4">
    <source>
        <dbReference type="Google" id="ProtNLM"/>
    </source>
</evidence>
<feature type="transmembrane region" description="Helical" evidence="1">
    <location>
        <begin position="12"/>
        <end position="37"/>
    </location>
</feature>
<keyword evidence="3" id="KW-1185">Reference proteome</keyword>
<keyword evidence="1" id="KW-0472">Membrane</keyword>
<evidence type="ECO:0000313" key="3">
    <source>
        <dbReference type="Proteomes" id="UP001205601"/>
    </source>
</evidence>
<accession>A0ABT2NLS8</accession>
<dbReference type="EMBL" id="JAOCQF010000001">
    <property type="protein sequence ID" value="MCT8329875.1"/>
    <property type="molecule type" value="Genomic_DNA"/>
</dbReference>
<keyword evidence="1" id="KW-1133">Transmembrane helix</keyword>
<dbReference type="RefSeq" id="WP_261495427.1">
    <property type="nucleotide sequence ID" value="NZ_JAOCQF010000001.1"/>
</dbReference>